<dbReference type="InterPro" id="IPR039779">
    <property type="entry name" value="RFX-like"/>
</dbReference>
<evidence type="ECO:0000259" key="12">
    <source>
        <dbReference type="Pfam" id="PF02257"/>
    </source>
</evidence>
<keyword evidence="7" id="KW-0804">Transcription</keyword>
<evidence type="ECO:0000256" key="9">
    <source>
        <dbReference type="ARBA" id="ARBA00040859"/>
    </source>
</evidence>
<feature type="compositionally biased region" description="Polar residues" evidence="11">
    <location>
        <begin position="144"/>
        <end position="155"/>
    </location>
</feature>
<comment type="subcellular location">
    <subcellularLocation>
        <location evidence="1">Nucleus</location>
    </subcellularLocation>
</comment>
<keyword evidence="5" id="KW-0805">Transcription regulation</keyword>
<evidence type="ECO:0000256" key="8">
    <source>
        <dbReference type="ARBA" id="ARBA00023242"/>
    </source>
</evidence>
<dbReference type="PANTHER" id="PTHR12619:SF20">
    <property type="entry name" value="TRANSCRIPTION FACTOR RFX3"/>
    <property type="match status" value="1"/>
</dbReference>
<feature type="domain" description="RFX1-4/6/8-like BCD" evidence="14">
    <location>
        <begin position="286"/>
        <end position="577"/>
    </location>
</feature>
<dbReference type="InterPro" id="IPR036388">
    <property type="entry name" value="WH-like_DNA-bd_sf"/>
</dbReference>
<keyword evidence="16" id="KW-1185">Reference proteome</keyword>
<name>A0A8D0F071_STROC</name>
<evidence type="ECO:0000256" key="3">
    <source>
        <dbReference type="ARBA" id="ARBA00022491"/>
    </source>
</evidence>
<dbReference type="Pfam" id="PF04589">
    <property type="entry name" value="RFX1_trans_act"/>
    <property type="match status" value="1"/>
</dbReference>
<sequence length="682" mass="76376">MQTSETGSDTGSTVTLQTSVAGQAAVPTQVVQQVPVQQQVQQVQTVQQVQHVYPAQVQYVEGSDTVYTNGAIRSTTYPYTETQMYSQNTGGNYFDTQGSSAQVTTVVSSHSMVGTGGIQMGVTGGQLISSSGGTYLIGNSMENSGHSVTHTTRASPPSKKYPLQPLLTTLTRRLGTRGNSKYHYYGIRVKPDSPLNRLQEDMQYMAMRQQPMQQKQRYKPMQKVDGVADGFTGSGQQTGTSVEQTVIAQSQHHQQFLDASRVLPEFGEVEISSLPDGTTFEDIKSLQSLYREHCEAILDVVVNLQFSLIEKLWQTFWRYSPSAPPDGTTITEPSNLSEIESRLPKAKLITLCKSESILKWMCNCDHVMYQALVEILIPDVLRPIPSALTQAIRNFAKSLEGWLSNAMNNIPQRMIQTKVAAVSAFAQTLRRYTSLNHLAQAARAVLQNTSQINQMLNDLNRVDFANVQEQASWVCQCDDNMVQRLETDFKMTLQQQSTLEQWAAWLDNVMMQALKPYEGRPSFPKAARQFLLKWSFYSSMVIRDLTLRSAASFGSFHLIRLLYDEYMFYLVEHRVAQATGETPIALVLEFFPFMLVSWWFVCADEGSEVESEIDEELDENGEPQAKREKTELNQSFQVGCMQPVLESGVQQNLLNPIHNEHIVATTQTIRQCSATGNTYTAV</sequence>
<dbReference type="Gene3D" id="1.10.10.10">
    <property type="entry name" value="Winged helix-like DNA-binding domain superfamily/Winged helix DNA-binding domain"/>
    <property type="match status" value="1"/>
</dbReference>
<evidence type="ECO:0000256" key="7">
    <source>
        <dbReference type="ARBA" id="ARBA00023163"/>
    </source>
</evidence>
<dbReference type="InterPro" id="IPR057321">
    <property type="entry name" value="RFX1-4/6/8-like_BCD"/>
</dbReference>
<feature type="region of interest" description="Disordered" evidence="11">
    <location>
        <begin position="144"/>
        <end position="163"/>
    </location>
</feature>
<feature type="domain" description="RFX1 transcription activation region" evidence="13">
    <location>
        <begin position="25"/>
        <end position="134"/>
    </location>
</feature>
<evidence type="ECO:0000313" key="16">
    <source>
        <dbReference type="Proteomes" id="UP000694551"/>
    </source>
</evidence>
<dbReference type="GO" id="GO:0030154">
    <property type="term" value="P:cell differentiation"/>
    <property type="evidence" value="ECO:0007669"/>
    <property type="project" value="UniProtKB-KW"/>
</dbReference>
<evidence type="ECO:0000259" key="13">
    <source>
        <dbReference type="Pfam" id="PF04589"/>
    </source>
</evidence>
<evidence type="ECO:0000259" key="14">
    <source>
        <dbReference type="Pfam" id="PF25340"/>
    </source>
</evidence>
<dbReference type="Pfam" id="PF02257">
    <property type="entry name" value="RFX_DNA_binding"/>
    <property type="match status" value="1"/>
</dbReference>
<evidence type="ECO:0000256" key="2">
    <source>
        <dbReference type="ARBA" id="ARBA00022473"/>
    </source>
</evidence>
<dbReference type="GO" id="GO:0000978">
    <property type="term" value="F:RNA polymerase II cis-regulatory region sequence-specific DNA binding"/>
    <property type="evidence" value="ECO:0007669"/>
    <property type="project" value="TreeGrafter"/>
</dbReference>
<dbReference type="Pfam" id="PF25340">
    <property type="entry name" value="BCD_RFX"/>
    <property type="match status" value="1"/>
</dbReference>
<keyword evidence="8" id="KW-0539">Nucleus</keyword>
<feature type="domain" description="RFX-type winged-helix" evidence="12">
    <location>
        <begin position="170"/>
        <end position="190"/>
    </location>
</feature>
<reference evidence="15" key="2">
    <citation type="submission" date="2025-09" db="UniProtKB">
        <authorList>
            <consortium name="Ensembl"/>
        </authorList>
    </citation>
    <scope>IDENTIFICATION</scope>
</reference>
<keyword evidence="4" id="KW-0221">Differentiation</keyword>
<keyword evidence="2" id="KW-0217">Developmental protein</keyword>
<proteinExistence type="predicted"/>
<evidence type="ECO:0000256" key="10">
    <source>
        <dbReference type="ARBA" id="ARBA00042137"/>
    </source>
</evidence>
<dbReference type="InterPro" id="IPR003150">
    <property type="entry name" value="DNA-bd_RFX"/>
</dbReference>
<dbReference type="GO" id="GO:0000981">
    <property type="term" value="F:DNA-binding transcription factor activity, RNA polymerase II-specific"/>
    <property type="evidence" value="ECO:0007669"/>
    <property type="project" value="TreeGrafter"/>
</dbReference>
<evidence type="ECO:0000256" key="4">
    <source>
        <dbReference type="ARBA" id="ARBA00022782"/>
    </source>
</evidence>
<organism evidence="15 16">
    <name type="scientific">Strix occidentalis caurina</name>
    <name type="common">northern spotted owl</name>
    <dbReference type="NCBI Taxonomy" id="311401"/>
    <lineage>
        <taxon>Eukaryota</taxon>
        <taxon>Metazoa</taxon>
        <taxon>Chordata</taxon>
        <taxon>Craniata</taxon>
        <taxon>Vertebrata</taxon>
        <taxon>Euteleostomi</taxon>
        <taxon>Archelosauria</taxon>
        <taxon>Archosauria</taxon>
        <taxon>Dinosauria</taxon>
        <taxon>Saurischia</taxon>
        <taxon>Theropoda</taxon>
        <taxon>Coelurosauria</taxon>
        <taxon>Aves</taxon>
        <taxon>Neognathae</taxon>
        <taxon>Neoaves</taxon>
        <taxon>Telluraves</taxon>
        <taxon>Strigiformes</taxon>
        <taxon>Strigidae</taxon>
        <taxon>Strix</taxon>
    </lineage>
</organism>
<evidence type="ECO:0000256" key="5">
    <source>
        <dbReference type="ARBA" id="ARBA00023015"/>
    </source>
</evidence>
<dbReference type="Proteomes" id="UP000694551">
    <property type="component" value="Unplaced"/>
</dbReference>
<dbReference type="AlphaFoldDB" id="A0A8D0F071"/>
<accession>A0A8D0F071</accession>
<dbReference type="Ensembl" id="ENSSOCT00000008071.1">
    <property type="protein sequence ID" value="ENSSOCP00000007870.1"/>
    <property type="gene ID" value="ENSSOCG00000005441.1"/>
</dbReference>
<evidence type="ECO:0000256" key="1">
    <source>
        <dbReference type="ARBA" id="ARBA00004123"/>
    </source>
</evidence>
<keyword evidence="6" id="KW-0238">DNA-binding</keyword>
<dbReference type="PANTHER" id="PTHR12619">
    <property type="entry name" value="RFX TRANSCRIPTION FACTOR FAMILY"/>
    <property type="match status" value="1"/>
</dbReference>
<dbReference type="GO" id="GO:0005634">
    <property type="term" value="C:nucleus"/>
    <property type="evidence" value="ECO:0007669"/>
    <property type="project" value="UniProtKB-SubCell"/>
</dbReference>
<evidence type="ECO:0000313" key="15">
    <source>
        <dbReference type="Ensembl" id="ENSSOCP00000007870.1"/>
    </source>
</evidence>
<evidence type="ECO:0000256" key="11">
    <source>
        <dbReference type="SAM" id="MobiDB-lite"/>
    </source>
</evidence>
<keyword evidence="3" id="KW-0678">Repressor</keyword>
<reference evidence="15" key="1">
    <citation type="submission" date="2025-08" db="UniProtKB">
        <authorList>
            <consortium name="Ensembl"/>
        </authorList>
    </citation>
    <scope>IDENTIFICATION</scope>
</reference>
<evidence type="ECO:0000256" key="6">
    <source>
        <dbReference type="ARBA" id="ARBA00023125"/>
    </source>
</evidence>
<dbReference type="InterPro" id="IPR007668">
    <property type="entry name" value="RFX1_trans_act"/>
</dbReference>
<protein>
    <recommendedName>
        <fullName evidence="9">Transcription factor RFX3</fullName>
    </recommendedName>
    <alternativeName>
        <fullName evidence="10">Regulatory factor X 3</fullName>
    </alternativeName>
</protein>